<dbReference type="AlphaFoldDB" id="A0A0G4HPA9"/>
<proteinExistence type="predicted"/>
<accession>A0A0G4HPA9</accession>
<gene>
    <name evidence="1" type="ORF">Cvel_7776</name>
</gene>
<sequence length="193" mass="21894">MSLWPVAASYAGLKLLRTYGCLKVDQQVLKAAESKMTFTNLQVLGAPILIDEKATTILGPLKSAGDLIYNAVTPLRFAQEGYDYIDHHWIQADICEHPSAVLIVDKTFFGNIQVRWFDDSVALRERMNRYNVRMSSVYRASEVSRERFRLQLLLQVVDGFPCQYNLLDDNCKHLARGIAESFGLYVCPSGRLE</sequence>
<dbReference type="VEuPathDB" id="CryptoDB:Cvel_7776"/>
<organism evidence="1">
    <name type="scientific">Chromera velia CCMP2878</name>
    <dbReference type="NCBI Taxonomy" id="1169474"/>
    <lineage>
        <taxon>Eukaryota</taxon>
        <taxon>Sar</taxon>
        <taxon>Alveolata</taxon>
        <taxon>Colpodellida</taxon>
        <taxon>Chromeraceae</taxon>
        <taxon>Chromera</taxon>
    </lineage>
</organism>
<name>A0A0G4HPA9_9ALVE</name>
<dbReference type="EMBL" id="CDMZ01003372">
    <property type="protein sequence ID" value="CEM46119.1"/>
    <property type="molecule type" value="Genomic_DNA"/>
</dbReference>
<protein>
    <submittedName>
        <fullName evidence="1">Uncharacterized protein</fullName>
    </submittedName>
</protein>
<evidence type="ECO:0000313" key="1">
    <source>
        <dbReference type="EMBL" id="CEM46119.1"/>
    </source>
</evidence>
<reference evidence="1" key="1">
    <citation type="submission" date="2014-11" db="EMBL/GenBank/DDBJ databases">
        <authorList>
            <person name="Otto D Thomas"/>
            <person name="Naeem Raeece"/>
        </authorList>
    </citation>
    <scope>NUCLEOTIDE SEQUENCE</scope>
</reference>